<proteinExistence type="predicted"/>
<dbReference type="Proteomes" id="UP000276133">
    <property type="component" value="Unassembled WGS sequence"/>
</dbReference>
<name>A0A3M7TA07_BRAPC</name>
<sequence length="69" mass="7913">MDLRNHSKTLGPHSNNHVKGLHKRLNKWTDTKAIVEFGTRILNKSAPKRKAIDKEKDSRLTIKKIIPST</sequence>
<dbReference type="AlphaFoldDB" id="A0A3M7TA07"/>
<gene>
    <name evidence="2" type="ORF">BpHYR1_008648</name>
</gene>
<reference evidence="2 3" key="1">
    <citation type="journal article" date="2018" name="Sci. Rep.">
        <title>Genomic signatures of local adaptation to the degree of environmental predictability in rotifers.</title>
        <authorList>
            <person name="Franch-Gras L."/>
            <person name="Hahn C."/>
            <person name="Garcia-Roger E.M."/>
            <person name="Carmona M.J."/>
            <person name="Serra M."/>
            <person name="Gomez A."/>
        </authorList>
    </citation>
    <scope>NUCLEOTIDE SEQUENCE [LARGE SCALE GENOMIC DNA]</scope>
    <source>
        <strain evidence="2">HYR1</strain>
    </source>
</reference>
<protein>
    <submittedName>
        <fullName evidence="2">Uncharacterized protein</fullName>
    </submittedName>
</protein>
<evidence type="ECO:0000313" key="2">
    <source>
        <dbReference type="EMBL" id="RNA44912.1"/>
    </source>
</evidence>
<keyword evidence="3" id="KW-1185">Reference proteome</keyword>
<evidence type="ECO:0000256" key="1">
    <source>
        <dbReference type="SAM" id="MobiDB-lite"/>
    </source>
</evidence>
<dbReference type="EMBL" id="REGN01000044">
    <property type="protein sequence ID" value="RNA44912.1"/>
    <property type="molecule type" value="Genomic_DNA"/>
</dbReference>
<comment type="caution">
    <text evidence="2">The sequence shown here is derived from an EMBL/GenBank/DDBJ whole genome shotgun (WGS) entry which is preliminary data.</text>
</comment>
<evidence type="ECO:0000313" key="3">
    <source>
        <dbReference type="Proteomes" id="UP000276133"/>
    </source>
</evidence>
<feature type="region of interest" description="Disordered" evidence="1">
    <location>
        <begin position="1"/>
        <end position="21"/>
    </location>
</feature>
<organism evidence="2 3">
    <name type="scientific">Brachionus plicatilis</name>
    <name type="common">Marine rotifer</name>
    <name type="synonym">Brachionus muelleri</name>
    <dbReference type="NCBI Taxonomy" id="10195"/>
    <lineage>
        <taxon>Eukaryota</taxon>
        <taxon>Metazoa</taxon>
        <taxon>Spiralia</taxon>
        <taxon>Gnathifera</taxon>
        <taxon>Rotifera</taxon>
        <taxon>Eurotatoria</taxon>
        <taxon>Monogononta</taxon>
        <taxon>Pseudotrocha</taxon>
        <taxon>Ploima</taxon>
        <taxon>Brachionidae</taxon>
        <taxon>Brachionus</taxon>
    </lineage>
</organism>
<accession>A0A3M7TA07</accession>